<dbReference type="PANTHER" id="PTHR46577:SF2">
    <property type="entry name" value="TRANSCRIPTIONAL REGULATORY PROTEIN"/>
    <property type="match status" value="1"/>
</dbReference>
<dbReference type="RefSeq" id="WP_011366322.1">
    <property type="nucleotide sequence ID" value="NC_007519.1"/>
</dbReference>
<dbReference type="AlphaFoldDB" id="Q317D8"/>
<dbReference type="InterPro" id="IPR051446">
    <property type="entry name" value="HTH_trans_reg/aminotransferase"/>
</dbReference>
<keyword evidence="2" id="KW-0663">Pyridoxal phosphate</keyword>
<proteinExistence type="inferred from homology"/>
<dbReference type="Pfam" id="PF00392">
    <property type="entry name" value="GntR"/>
    <property type="match status" value="1"/>
</dbReference>
<dbReference type="Proteomes" id="UP000002710">
    <property type="component" value="Chromosome"/>
</dbReference>
<keyword evidence="9" id="KW-1185">Reference proteome</keyword>
<evidence type="ECO:0000256" key="4">
    <source>
        <dbReference type="ARBA" id="ARBA00023125"/>
    </source>
</evidence>
<dbReference type="STRING" id="207559.Dde_0157"/>
<keyword evidence="4" id="KW-0238">DNA-binding</keyword>
<dbReference type="InterPro" id="IPR036388">
    <property type="entry name" value="WH-like_DNA-bd_sf"/>
</dbReference>
<dbReference type="CDD" id="cd00609">
    <property type="entry name" value="AAT_like"/>
    <property type="match status" value="1"/>
</dbReference>
<evidence type="ECO:0000256" key="3">
    <source>
        <dbReference type="ARBA" id="ARBA00023015"/>
    </source>
</evidence>
<dbReference type="InterPro" id="IPR015421">
    <property type="entry name" value="PyrdxlP-dep_Trfase_major"/>
</dbReference>
<dbReference type="GO" id="GO:0003677">
    <property type="term" value="F:DNA binding"/>
    <property type="evidence" value="ECO:0007669"/>
    <property type="project" value="UniProtKB-KW"/>
</dbReference>
<gene>
    <name evidence="8" type="ordered locus">Dde_0157</name>
</gene>
<dbReference type="HOGENOM" id="CLU_017584_0_0_7"/>
<dbReference type="DNASU" id="3755308"/>
<dbReference type="Pfam" id="PF00155">
    <property type="entry name" value="Aminotran_1_2"/>
    <property type="match status" value="1"/>
</dbReference>
<dbReference type="CDD" id="cd07377">
    <property type="entry name" value="WHTH_GntR"/>
    <property type="match status" value="1"/>
</dbReference>
<keyword evidence="5" id="KW-0804">Transcription</keyword>
<comment type="similarity">
    <text evidence="1">In the C-terminal section; belongs to the class-I pyridoxal-phosphate-dependent aminotransferase family.</text>
</comment>
<reference evidence="8 9" key="1">
    <citation type="journal article" date="2011" name="J. Bacteriol.">
        <title>Complete genome sequence and updated annotation of Desulfovibrio alaskensis G20.</title>
        <authorList>
            <person name="Hauser L.J."/>
            <person name="Land M.L."/>
            <person name="Brown S.D."/>
            <person name="Larimer F."/>
            <person name="Keller K.L."/>
            <person name="Rapp-Giles B.J."/>
            <person name="Price M.N."/>
            <person name="Lin M."/>
            <person name="Bruce D.C."/>
            <person name="Detter J.C."/>
            <person name="Tapia R."/>
            <person name="Han C.S."/>
            <person name="Goodwin L.A."/>
            <person name="Cheng J.F."/>
            <person name="Pitluck S."/>
            <person name="Copeland A."/>
            <person name="Lucas S."/>
            <person name="Nolan M."/>
            <person name="Lapidus A.L."/>
            <person name="Palumbo A.V."/>
            <person name="Wall J.D."/>
        </authorList>
    </citation>
    <scope>NUCLEOTIDE SEQUENCE [LARGE SCALE GENOMIC DNA]</scope>
    <source>
        <strain evidence="9">ATCC BAA 1058 / DSM 17464 / G20</strain>
    </source>
</reference>
<organism evidence="8 9">
    <name type="scientific">Oleidesulfovibrio alaskensis (strain ATCC BAA-1058 / DSM 17464 / G20)</name>
    <name type="common">Desulfovibrio alaskensis</name>
    <dbReference type="NCBI Taxonomy" id="207559"/>
    <lineage>
        <taxon>Bacteria</taxon>
        <taxon>Pseudomonadati</taxon>
        <taxon>Thermodesulfobacteriota</taxon>
        <taxon>Desulfovibrionia</taxon>
        <taxon>Desulfovibrionales</taxon>
        <taxon>Desulfovibrionaceae</taxon>
        <taxon>Oleidesulfovibrio</taxon>
    </lineage>
</organism>
<dbReference type="GO" id="GO:0008483">
    <property type="term" value="F:transaminase activity"/>
    <property type="evidence" value="ECO:0007669"/>
    <property type="project" value="UniProtKB-KW"/>
</dbReference>
<evidence type="ECO:0000313" key="9">
    <source>
        <dbReference type="Proteomes" id="UP000002710"/>
    </source>
</evidence>
<dbReference type="InterPro" id="IPR000524">
    <property type="entry name" value="Tscrpt_reg_HTH_GntR"/>
</dbReference>
<evidence type="ECO:0000256" key="5">
    <source>
        <dbReference type="ARBA" id="ARBA00023163"/>
    </source>
</evidence>
<evidence type="ECO:0000256" key="1">
    <source>
        <dbReference type="ARBA" id="ARBA00005384"/>
    </source>
</evidence>
<keyword evidence="8" id="KW-0808">Transferase</keyword>
<dbReference type="InterPro" id="IPR015422">
    <property type="entry name" value="PyrdxlP-dep_Trfase_small"/>
</dbReference>
<dbReference type="InterPro" id="IPR004839">
    <property type="entry name" value="Aminotransferase_I/II_large"/>
</dbReference>
<dbReference type="eggNOG" id="COG1167">
    <property type="taxonomic scope" value="Bacteria"/>
</dbReference>
<accession>Q317D8</accession>
<keyword evidence="8" id="KW-0032">Aminotransferase</keyword>
<dbReference type="SUPFAM" id="SSF46785">
    <property type="entry name" value="Winged helix' DNA-binding domain"/>
    <property type="match status" value="1"/>
</dbReference>
<feature type="domain" description="HTH gntR-type" evidence="7">
    <location>
        <begin position="8"/>
        <end position="76"/>
    </location>
</feature>
<feature type="region of interest" description="Disordered" evidence="6">
    <location>
        <begin position="75"/>
        <end position="96"/>
    </location>
</feature>
<dbReference type="InterPro" id="IPR015424">
    <property type="entry name" value="PyrdxlP-dep_Trfase"/>
</dbReference>
<dbReference type="PROSITE" id="PS50949">
    <property type="entry name" value="HTH_GNTR"/>
    <property type="match status" value="1"/>
</dbReference>
<protein>
    <submittedName>
        <fullName evidence="8">Transcriptional regulator, GntR family with aminotransferase domain-containing protein</fullName>
    </submittedName>
</protein>
<dbReference type="GO" id="GO:0003700">
    <property type="term" value="F:DNA-binding transcription factor activity"/>
    <property type="evidence" value="ECO:0007669"/>
    <property type="project" value="InterPro"/>
</dbReference>
<evidence type="ECO:0000256" key="2">
    <source>
        <dbReference type="ARBA" id="ARBA00022898"/>
    </source>
</evidence>
<dbReference type="KEGG" id="dde:Dde_0157"/>
<evidence type="ECO:0000313" key="8">
    <source>
        <dbReference type="EMBL" id="ABB36958.1"/>
    </source>
</evidence>
<dbReference type="Gene3D" id="3.40.640.10">
    <property type="entry name" value="Type I PLP-dependent aspartate aminotransferase-like (Major domain)"/>
    <property type="match status" value="1"/>
</dbReference>
<dbReference type="InterPro" id="IPR036390">
    <property type="entry name" value="WH_DNA-bd_sf"/>
</dbReference>
<name>Q317D8_OLEA2</name>
<evidence type="ECO:0000256" key="6">
    <source>
        <dbReference type="SAM" id="MobiDB-lite"/>
    </source>
</evidence>
<dbReference type="SMART" id="SM00345">
    <property type="entry name" value="HTH_GNTR"/>
    <property type="match status" value="1"/>
</dbReference>
<dbReference type="PANTHER" id="PTHR46577">
    <property type="entry name" value="HTH-TYPE TRANSCRIPTIONAL REGULATORY PROTEIN GABR"/>
    <property type="match status" value="1"/>
</dbReference>
<dbReference type="Gene3D" id="3.90.1150.10">
    <property type="entry name" value="Aspartate Aminotransferase, domain 1"/>
    <property type="match status" value="1"/>
</dbReference>
<sequence>METPRREAFRYHEVEQHVLRLIDSKQYPPGSRLPSLRAVARTLSASLATVCHAYEELERRGVVESRPRSGYYVRTLPSPLPVPHSAPAEEEEPREANRSRLIATVLEAVGNPQMAPFGVVSPDPSLLPGKKLGQILAELSRRNAEQCVAYETIAGNAEYRRQIAKRACEDGMPTRASEVVATTGAMEALYIALRVLTRPGDNVLIQSPTYYCFLQLLETLGLRAVEIPSDPKHGINPADLTKALSTFEVAACILSGNFNNPDGALTPDAAKREIVDILAARGIPLVDDDVSADLHFDAQRPASFKQYDKKGLVVFCSSFSKTIAPGYRAGWMLPGRFMEKALEVKATTNVCCATPTQAAVGEFMRLGLYDRQLKKLRSAFQTQICAMHECIGSAFPDGTRVTSPRGGGVLWVELPAAVNGVELFFKARARRVGIAPGSIFSTRDRFSNYIRLSCCGIWNPRMEEALRDLGRLARELT</sequence>
<dbReference type="SUPFAM" id="SSF53383">
    <property type="entry name" value="PLP-dependent transferases"/>
    <property type="match status" value="1"/>
</dbReference>
<dbReference type="GO" id="GO:0030170">
    <property type="term" value="F:pyridoxal phosphate binding"/>
    <property type="evidence" value="ECO:0007669"/>
    <property type="project" value="InterPro"/>
</dbReference>
<dbReference type="EMBL" id="CP000112">
    <property type="protein sequence ID" value="ABB36958.1"/>
    <property type="molecule type" value="Genomic_DNA"/>
</dbReference>
<keyword evidence="3" id="KW-0805">Transcription regulation</keyword>
<dbReference type="Gene3D" id="1.10.10.10">
    <property type="entry name" value="Winged helix-like DNA-binding domain superfamily/Winged helix DNA-binding domain"/>
    <property type="match status" value="1"/>
</dbReference>
<evidence type="ECO:0000259" key="7">
    <source>
        <dbReference type="PROSITE" id="PS50949"/>
    </source>
</evidence>